<evidence type="ECO:0000313" key="2">
    <source>
        <dbReference type="EMBL" id="RED16832.1"/>
    </source>
</evidence>
<evidence type="ECO:0000256" key="1">
    <source>
        <dbReference type="SAM" id="MobiDB-lite"/>
    </source>
</evidence>
<sequence>MTEEIVVDGQLAERIKPDGVMLRHMLARADRRCDDDRLAARPVQQSERHFEALLDCIGPDAECAEAEAPGRAGLTEQLFEDDDEGGEADGGDKDREGKGEEDP</sequence>
<feature type="compositionally biased region" description="Acidic residues" evidence="1">
    <location>
        <begin position="78"/>
        <end position="89"/>
    </location>
</feature>
<keyword evidence="3" id="KW-1185">Reference proteome</keyword>
<dbReference type="EMBL" id="QRDP01000004">
    <property type="protein sequence ID" value="RED16832.1"/>
    <property type="molecule type" value="Genomic_DNA"/>
</dbReference>
<name>A0A3D9FGZ1_9SPHN</name>
<dbReference type="AlphaFoldDB" id="A0A3D9FGZ1"/>
<feature type="compositionally biased region" description="Basic and acidic residues" evidence="1">
    <location>
        <begin position="90"/>
        <end position="103"/>
    </location>
</feature>
<dbReference type="RefSeq" id="WP_116236198.1">
    <property type="nucleotide sequence ID" value="NZ_QRDP01000004.1"/>
</dbReference>
<gene>
    <name evidence="2" type="ORF">DFR46_1864</name>
</gene>
<proteinExistence type="predicted"/>
<comment type="caution">
    <text evidence="2">The sequence shown here is derived from an EMBL/GenBank/DDBJ whole genome shotgun (WGS) entry which is preliminary data.</text>
</comment>
<organism evidence="2 3">
    <name type="scientific">Parasphingopyxis lamellibrachiae</name>
    <dbReference type="NCBI Taxonomy" id="680125"/>
    <lineage>
        <taxon>Bacteria</taxon>
        <taxon>Pseudomonadati</taxon>
        <taxon>Pseudomonadota</taxon>
        <taxon>Alphaproteobacteria</taxon>
        <taxon>Sphingomonadales</taxon>
        <taxon>Sphingomonadaceae</taxon>
        <taxon>Parasphingopyxis</taxon>
    </lineage>
</organism>
<evidence type="ECO:0000313" key="3">
    <source>
        <dbReference type="Proteomes" id="UP000256310"/>
    </source>
</evidence>
<accession>A0A3D9FGZ1</accession>
<dbReference type="Proteomes" id="UP000256310">
    <property type="component" value="Unassembled WGS sequence"/>
</dbReference>
<feature type="region of interest" description="Disordered" evidence="1">
    <location>
        <begin position="68"/>
        <end position="103"/>
    </location>
</feature>
<reference evidence="2 3" key="1">
    <citation type="submission" date="2018-07" db="EMBL/GenBank/DDBJ databases">
        <title>Genomic Encyclopedia of Type Strains, Phase IV (KMG-IV): sequencing the most valuable type-strain genomes for metagenomic binning, comparative biology and taxonomic classification.</title>
        <authorList>
            <person name="Goeker M."/>
        </authorList>
    </citation>
    <scope>NUCLEOTIDE SEQUENCE [LARGE SCALE GENOMIC DNA]</scope>
    <source>
        <strain evidence="2 3">DSM 26725</strain>
    </source>
</reference>
<protein>
    <submittedName>
        <fullName evidence="2">Uncharacterized protein</fullName>
    </submittedName>
</protein>